<evidence type="ECO:0000313" key="4">
    <source>
        <dbReference type="Proteomes" id="UP000346198"/>
    </source>
</evidence>
<dbReference type="Pfam" id="PF00629">
    <property type="entry name" value="MAM"/>
    <property type="match status" value="1"/>
</dbReference>
<dbReference type="InterPro" id="IPR017853">
    <property type="entry name" value="GH"/>
</dbReference>
<dbReference type="Gene3D" id="3.20.20.80">
    <property type="entry name" value="Glycosidases"/>
    <property type="match status" value="1"/>
</dbReference>
<keyword evidence="1" id="KW-0732">Signal</keyword>
<reference evidence="3 4" key="1">
    <citation type="submission" date="2019-04" db="EMBL/GenBank/DDBJ databases">
        <authorList>
            <person name="Van Vliet M D."/>
        </authorList>
    </citation>
    <scope>NUCLEOTIDE SEQUENCE [LARGE SCALE GENOMIC DNA]</scope>
    <source>
        <strain evidence="3 4">F21</strain>
    </source>
</reference>
<feature type="signal peptide" evidence="1">
    <location>
        <begin position="1"/>
        <end position="19"/>
    </location>
</feature>
<protein>
    <recommendedName>
        <fullName evidence="2">MAM domain-containing protein</fullName>
    </recommendedName>
</protein>
<dbReference type="AlphaFoldDB" id="A0A6C2UGS0"/>
<name>A0A6C2UGS0_9BACT</name>
<organism evidence="3 4">
    <name type="scientific">Pontiella sulfatireligans</name>
    <dbReference type="NCBI Taxonomy" id="2750658"/>
    <lineage>
        <taxon>Bacteria</taxon>
        <taxon>Pseudomonadati</taxon>
        <taxon>Kiritimatiellota</taxon>
        <taxon>Kiritimatiellia</taxon>
        <taxon>Kiritimatiellales</taxon>
        <taxon>Pontiellaceae</taxon>
        <taxon>Pontiella</taxon>
    </lineage>
</organism>
<dbReference type="PANTHER" id="PTHR23282:SF101">
    <property type="entry name" value="MAM DOMAIN-CONTAINING PROTEIN"/>
    <property type="match status" value="1"/>
</dbReference>
<keyword evidence="4" id="KW-1185">Reference proteome</keyword>
<evidence type="ECO:0000259" key="2">
    <source>
        <dbReference type="PROSITE" id="PS50060"/>
    </source>
</evidence>
<dbReference type="InterPro" id="IPR013320">
    <property type="entry name" value="ConA-like_dom_sf"/>
</dbReference>
<feature type="domain" description="MAM" evidence="2">
    <location>
        <begin position="441"/>
        <end position="607"/>
    </location>
</feature>
<evidence type="ECO:0000256" key="1">
    <source>
        <dbReference type="SAM" id="SignalP"/>
    </source>
</evidence>
<accession>A0A6C2UGS0</accession>
<dbReference type="InterPro" id="IPR000998">
    <property type="entry name" value="MAM_dom"/>
</dbReference>
<dbReference type="GO" id="GO:0016020">
    <property type="term" value="C:membrane"/>
    <property type="evidence" value="ECO:0007669"/>
    <property type="project" value="InterPro"/>
</dbReference>
<gene>
    <name evidence="3" type="ORF">SCARR_01438</name>
</gene>
<feature type="chain" id="PRO_5025580700" description="MAM domain-containing protein" evidence="1">
    <location>
        <begin position="20"/>
        <end position="729"/>
    </location>
</feature>
<dbReference type="InterPro" id="IPR051560">
    <property type="entry name" value="MAM_domain-containing"/>
</dbReference>
<dbReference type="EMBL" id="CAAHFH010000001">
    <property type="protein sequence ID" value="VGO19380.1"/>
    <property type="molecule type" value="Genomic_DNA"/>
</dbReference>
<evidence type="ECO:0000313" key="3">
    <source>
        <dbReference type="EMBL" id="VGO19380.1"/>
    </source>
</evidence>
<dbReference type="RefSeq" id="WP_168433079.1">
    <property type="nucleotide sequence ID" value="NZ_CAAHFH010000001.1"/>
</dbReference>
<dbReference type="PROSITE" id="PS50060">
    <property type="entry name" value="MAM_2"/>
    <property type="match status" value="1"/>
</dbReference>
<dbReference type="SUPFAM" id="SSF49899">
    <property type="entry name" value="Concanavalin A-like lectins/glucanases"/>
    <property type="match status" value="1"/>
</dbReference>
<dbReference type="InterPro" id="IPR013780">
    <property type="entry name" value="Glyco_hydro_b"/>
</dbReference>
<dbReference type="Proteomes" id="UP000346198">
    <property type="component" value="Unassembled WGS sequence"/>
</dbReference>
<sequence length="729" mass="80163">MRRSIWVAALLMGASLGWGQSITVNPTNYRQVIDMMGGDMERSSKAIQNASNKAEMIQWGFGDIAFNTCRVQYDKNQELEEGTKNWAFYDKQVATMQQIKAVNSDIRFFATLRSDYDGYGDNNNLPDWFCNYSTKVVDTDKYGIFLADYVEYMSQQGVPVDMMCIAKEWKAYFPAAVAKDVIIKLNSELNARGVAVPLISDQGFWNLSGCISYIEDVASLGTEDLYWSFSCHDYQNQGLSYWMTVESKAAALSKSVYNDESSHGGGGPTYGEEPEISKPIGAYVGKCEMYAAGIKGEMMFEIWSRGINRETRPIYCPSGGTGVRKRGYYIMKLFANHAVDSTYITSDVESMSDVHTMAFRKNDQIVLWVINEGTNSFNSVPIALDASAISGSVNGSFWTADTSITGSASSHPASGSSFVASIPAESLNCYIFNIGTPGVPYAESFESGFGAWTQSADDDFDWTRWSGYTPTTNTGPSAASDGTGYLYIEGNDDYNGHHKIAQIESIFDFSTATHPELIFDYHMYGVNIDYLAVDVSDGTSWTSNVWMGSGPVHTNSESAWSNAVADLSAYAGNDEVTIRFRAKEGYWHVSDVAIDNILVQEHEYTPYELWGLDMFAGAAGGTDASAEGNPDGDANANGLEWILATDPLVSDSPITSMSFDDPNWIITYTRRVIDGVSVYAEFSPELPAPSWGTTGLTEVVIGGEGEVETVAVLLSCDLDYKFIRLRVEQ</sequence>
<dbReference type="PANTHER" id="PTHR23282">
    <property type="entry name" value="APICAL ENDOSOMAL GLYCOPROTEIN PRECURSOR"/>
    <property type="match status" value="1"/>
</dbReference>
<dbReference type="Gene3D" id="2.60.120.200">
    <property type="match status" value="1"/>
</dbReference>
<proteinExistence type="predicted"/>
<dbReference type="SUPFAM" id="SSF51445">
    <property type="entry name" value="(Trans)glycosidases"/>
    <property type="match status" value="1"/>
</dbReference>
<dbReference type="Gene3D" id="2.60.40.1180">
    <property type="entry name" value="Golgi alpha-mannosidase II"/>
    <property type="match status" value="1"/>
</dbReference>